<evidence type="ECO:0000256" key="1">
    <source>
        <dbReference type="SAM" id="MobiDB-lite"/>
    </source>
</evidence>
<evidence type="ECO:0000313" key="3">
    <source>
        <dbReference type="Proteomes" id="UP001234178"/>
    </source>
</evidence>
<evidence type="ECO:0000313" key="2">
    <source>
        <dbReference type="EMBL" id="KAK4007846.1"/>
    </source>
</evidence>
<dbReference type="Proteomes" id="UP001234178">
    <property type="component" value="Unassembled WGS sequence"/>
</dbReference>
<keyword evidence="3" id="KW-1185">Reference proteome</keyword>
<proteinExistence type="predicted"/>
<dbReference type="EMBL" id="JAOYFB010000002">
    <property type="protein sequence ID" value="KAK4007846.1"/>
    <property type="molecule type" value="Genomic_DNA"/>
</dbReference>
<feature type="region of interest" description="Disordered" evidence="1">
    <location>
        <begin position="1"/>
        <end position="20"/>
    </location>
</feature>
<organism evidence="2 3">
    <name type="scientific">Daphnia magna</name>
    <dbReference type="NCBI Taxonomy" id="35525"/>
    <lineage>
        <taxon>Eukaryota</taxon>
        <taxon>Metazoa</taxon>
        <taxon>Ecdysozoa</taxon>
        <taxon>Arthropoda</taxon>
        <taxon>Crustacea</taxon>
        <taxon>Branchiopoda</taxon>
        <taxon>Diplostraca</taxon>
        <taxon>Cladocera</taxon>
        <taxon>Anomopoda</taxon>
        <taxon>Daphniidae</taxon>
        <taxon>Daphnia</taxon>
    </lineage>
</organism>
<gene>
    <name evidence="2" type="ORF">OUZ56_012997</name>
</gene>
<feature type="compositionally biased region" description="Gly residues" evidence="1">
    <location>
        <begin position="100"/>
        <end position="121"/>
    </location>
</feature>
<accession>A0ABQ9Z4M2</accession>
<feature type="region of interest" description="Disordered" evidence="1">
    <location>
        <begin position="90"/>
        <end position="121"/>
    </location>
</feature>
<reference evidence="2 3" key="1">
    <citation type="journal article" date="2023" name="Nucleic Acids Res.">
        <title>The hologenome of Daphnia magna reveals possible DNA methylation and microbiome-mediated evolution of the host genome.</title>
        <authorList>
            <person name="Chaturvedi A."/>
            <person name="Li X."/>
            <person name="Dhandapani V."/>
            <person name="Marshall H."/>
            <person name="Kissane S."/>
            <person name="Cuenca-Cambronero M."/>
            <person name="Asole G."/>
            <person name="Calvet F."/>
            <person name="Ruiz-Romero M."/>
            <person name="Marangio P."/>
            <person name="Guigo R."/>
            <person name="Rago D."/>
            <person name="Mirbahai L."/>
            <person name="Eastwood N."/>
            <person name="Colbourne J.K."/>
            <person name="Zhou J."/>
            <person name="Mallon E."/>
            <person name="Orsini L."/>
        </authorList>
    </citation>
    <scope>NUCLEOTIDE SEQUENCE [LARGE SCALE GENOMIC DNA]</scope>
    <source>
        <strain evidence="2">LRV0_1</strain>
    </source>
</reference>
<comment type="caution">
    <text evidence="2">The sequence shown here is derived from an EMBL/GenBank/DDBJ whole genome shotgun (WGS) entry which is preliminary data.</text>
</comment>
<protein>
    <submittedName>
        <fullName evidence="2">Uncharacterized protein</fullName>
    </submittedName>
</protein>
<name>A0ABQ9Z4M2_9CRUS</name>
<sequence>MSFFASSNATSCSENRSSETSVTTAARVLPDFDSAIFYLFYFTEELSQLRHNRSTFSDEDVLLRPTLLDLGVSPGASVLDFDEDLDDLDDLEDLEDRAGVTGGASGAGVDGPGREGTSGSG</sequence>